<dbReference type="Proteomes" id="UP000001338">
    <property type="component" value="Unassembled WGS sequence"/>
</dbReference>
<dbReference type="Gene3D" id="3.40.630.40">
    <property type="entry name" value="Zn-dependent exopeptidases"/>
    <property type="match status" value="1"/>
</dbReference>
<dbReference type="GO" id="GO:0030288">
    <property type="term" value="C:outer membrane-bounded periplasmic space"/>
    <property type="evidence" value="ECO:0007669"/>
    <property type="project" value="TreeGrafter"/>
</dbReference>
<dbReference type="GO" id="GO:0009253">
    <property type="term" value="P:peptidoglycan catabolic process"/>
    <property type="evidence" value="ECO:0007669"/>
    <property type="project" value="InterPro"/>
</dbReference>
<dbReference type="PANTHER" id="PTHR30404:SF0">
    <property type="entry name" value="N-ACETYLMURAMOYL-L-ALANINE AMIDASE AMIC"/>
    <property type="match status" value="1"/>
</dbReference>
<comment type="caution">
    <text evidence="5">The sequence shown here is derived from an EMBL/GenBank/DDBJ whole genome shotgun (WGS) entry which is preliminary data.</text>
</comment>
<evidence type="ECO:0000259" key="4">
    <source>
        <dbReference type="SMART" id="SM00646"/>
    </source>
</evidence>
<dbReference type="RefSeq" id="WP_004500937.1">
    <property type="nucleotide sequence ID" value="NZ_AFLV02000084.1"/>
</dbReference>
<dbReference type="EMBL" id="AFLV02000084">
    <property type="protein sequence ID" value="EKR62075.1"/>
    <property type="molecule type" value="Genomic_DNA"/>
</dbReference>
<dbReference type="PANTHER" id="PTHR30404">
    <property type="entry name" value="N-ACETYLMURAMOYL-L-ALANINE AMIDASE"/>
    <property type="match status" value="1"/>
</dbReference>
<reference evidence="5 6" key="1">
    <citation type="submission" date="2012-10" db="EMBL/GenBank/DDBJ databases">
        <authorList>
            <person name="Harkins D.M."/>
            <person name="Durkin A.S."/>
            <person name="Brinkac L.M."/>
            <person name="Haft D.H."/>
            <person name="Selengut J.D."/>
            <person name="Sanka R."/>
            <person name="DePew J."/>
            <person name="Purushe J."/>
            <person name="Whelen A.C."/>
            <person name="Vinetz J.M."/>
            <person name="Sutton G.G."/>
            <person name="Nierman W.C."/>
            <person name="Fouts D.E."/>
        </authorList>
    </citation>
    <scope>NUCLEOTIDE SEQUENCE [LARGE SCALE GENOMIC DNA]</scope>
    <source>
        <strain evidence="5 6">2006001853</strain>
    </source>
</reference>
<dbReference type="CDD" id="cd02696">
    <property type="entry name" value="MurNAc-LAA"/>
    <property type="match status" value="1"/>
</dbReference>
<proteinExistence type="predicted"/>
<protein>
    <recommendedName>
        <fullName evidence="2">N-acetylmuramoyl-L-alanine amidase</fullName>
        <ecNumber evidence="2">3.5.1.28</ecNumber>
    </recommendedName>
</protein>
<evidence type="ECO:0000313" key="5">
    <source>
        <dbReference type="EMBL" id="EKR62075.1"/>
    </source>
</evidence>
<evidence type="ECO:0000313" key="6">
    <source>
        <dbReference type="Proteomes" id="UP000001338"/>
    </source>
</evidence>
<dbReference type="GO" id="GO:0008745">
    <property type="term" value="F:N-acetylmuramoyl-L-alanine amidase activity"/>
    <property type="evidence" value="ECO:0007669"/>
    <property type="project" value="UniProtKB-EC"/>
</dbReference>
<organism evidence="5 6">
    <name type="scientific">Leptospira weilii str. 2006001853</name>
    <dbReference type="NCBI Taxonomy" id="1001589"/>
    <lineage>
        <taxon>Bacteria</taxon>
        <taxon>Pseudomonadati</taxon>
        <taxon>Spirochaetota</taxon>
        <taxon>Spirochaetia</taxon>
        <taxon>Leptospirales</taxon>
        <taxon>Leptospiraceae</taxon>
        <taxon>Leptospira</taxon>
    </lineage>
</organism>
<keyword evidence="3 5" id="KW-0378">Hydrolase</keyword>
<dbReference type="EC" id="3.5.1.28" evidence="2"/>
<name>A0A828YUG5_9LEPT</name>
<gene>
    <name evidence="5" type="ORF">LEP1GSC036_0026</name>
</gene>
<sequence length="364" mass="41364">MAKNQIYFWTLILFFPNAWEWLEAKISIPTQSSKRYVYFEDIQKEFPSLKSSFNPATFVGAIQHPSGEVRFRVGSSFYTFNQTIEKISVPVLYKEKDFLIPPEIVEAIFVQLMSEDVRYEYKENVLELEILPSVEKLEIKTILIDAGHGGKDPGTASNDGTNEKLVALQVAKILQKFFEKVYPTINVVLTRSDDTFIELERRSEIANRELKKSGSALFISLHCNSSINMDVNGFEIYYLSQTPSTESARETALLENRIFKPKGTPAVKKIQAGMMSSLIQRRSRILARSLESEMKKKLQPQILSRGVKKADFSVLRGSLMPAVLVEMGYLSHEKESKLLQSKSLQVKIAKSIVEGIRGYELAKN</sequence>
<evidence type="ECO:0000256" key="2">
    <source>
        <dbReference type="ARBA" id="ARBA00011901"/>
    </source>
</evidence>
<feature type="domain" description="MurNAc-LAA" evidence="4">
    <location>
        <begin position="207"/>
        <end position="357"/>
    </location>
</feature>
<dbReference type="GeneID" id="61111104"/>
<evidence type="ECO:0000256" key="3">
    <source>
        <dbReference type="ARBA" id="ARBA00022801"/>
    </source>
</evidence>
<dbReference type="FunFam" id="3.40.630.40:FF:000005">
    <property type="entry name" value="N-acetylmuramoyl-L-alanine amidase (AmiA)"/>
    <property type="match status" value="1"/>
</dbReference>
<evidence type="ECO:0000256" key="1">
    <source>
        <dbReference type="ARBA" id="ARBA00001561"/>
    </source>
</evidence>
<accession>A0A828YUG5</accession>
<dbReference type="SUPFAM" id="SSF53187">
    <property type="entry name" value="Zn-dependent exopeptidases"/>
    <property type="match status" value="1"/>
</dbReference>
<dbReference type="Pfam" id="PF01520">
    <property type="entry name" value="Amidase_3"/>
    <property type="match status" value="1"/>
</dbReference>
<dbReference type="SMART" id="SM00646">
    <property type="entry name" value="Ami_3"/>
    <property type="match status" value="1"/>
</dbReference>
<dbReference type="AlphaFoldDB" id="A0A828YUG5"/>
<dbReference type="InterPro" id="IPR002508">
    <property type="entry name" value="MurNAc-LAA_cat"/>
</dbReference>
<comment type="catalytic activity">
    <reaction evidence="1">
        <text>Hydrolyzes the link between N-acetylmuramoyl residues and L-amino acid residues in certain cell-wall glycopeptides.</text>
        <dbReference type="EC" id="3.5.1.28"/>
    </reaction>
</comment>
<dbReference type="InterPro" id="IPR050695">
    <property type="entry name" value="N-acetylmuramoyl_amidase_3"/>
</dbReference>